<dbReference type="GO" id="GO:0070187">
    <property type="term" value="C:shelterin complex"/>
    <property type="evidence" value="ECO:0007669"/>
    <property type="project" value="InterPro"/>
</dbReference>
<dbReference type="STRING" id="48698.ENSPFOP00000029528"/>
<dbReference type="GeneTree" id="ENSGT00400000022326"/>
<dbReference type="Ensembl" id="ENSPFOT00000031636.1">
    <property type="protein sequence ID" value="ENSPFOP00000029528.1"/>
    <property type="gene ID" value="ENSPFOG00000022001.1"/>
</dbReference>
<proteinExistence type="predicted"/>
<keyword evidence="3" id="KW-1185">Reference proteome</keyword>
<protein>
    <recommendedName>
        <fullName evidence="1">TERF1-interacting nuclear factor 2 N-terminal domain-containing protein</fullName>
    </recommendedName>
</protein>
<dbReference type="PANTHER" id="PTHR15512:SF2">
    <property type="match status" value="1"/>
</dbReference>
<sequence length="237" mass="27361">LKLMWYLNLSNDLPVRYLRLLAPPLQLLSAAVWQVVQRGLVDHYGMLEEFVTMVTELVPELMSYSQRAQLILGLRARLVLELCRGDHPVDMQTIQPHLDRIKAPQVTINQVEESEVNFVELVHSLLEDPSERKYFFQEIFPVYFGPKYDAALEMLVWEFISRLDELMPIPDFNQLAALLTDVPTFLEDCLRTFFPPDDMKALLDHHKNLGHFEEKAMDDCILSSLSLPPGTRPVIKA</sequence>
<dbReference type="InterPro" id="IPR029400">
    <property type="entry name" value="TINF2_N"/>
</dbReference>
<dbReference type="EMBL" id="AYCK01001488">
    <property type="status" value="NOT_ANNOTATED_CDS"/>
    <property type="molecule type" value="Genomic_DNA"/>
</dbReference>
<feature type="domain" description="TERF1-interacting nuclear factor 2 N-terminal" evidence="1">
    <location>
        <begin position="33"/>
        <end position="174"/>
    </location>
</feature>
<dbReference type="PANTHER" id="PTHR15512">
    <property type="entry name" value="TERF1-INTERACTING NUCLEAR FACTOR 2"/>
    <property type="match status" value="1"/>
</dbReference>
<reference evidence="2" key="3">
    <citation type="submission" date="2025-09" db="UniProtKB">
        <authorList>
            <consortium name="Ensembl"/>
        </authorList>
    </citation>
    <scope>IDENTIFICATION</scope>
</reference>
<name>A0A096MDN7_POEFO</name>
<dbReference type="InterPro" id="IPR039098">
    <property type="entry name" value="TINF2"/>
</dbReference>
<dbReference type="OMA" id="YDVPIRC"/>
<dbReference type="GO" id="GO:0042162">
    <property type="term" value="F:telomeric DNA binding"/>
    <property type="evidence" value="ECO:0007669"/>
    <property type="project" value="TreeGrafter"/>
</dbReference>
<reference evidence="2" key="2">
    <citation type="submission" date="2025-08" db="UniProtKB">
        <authorList>
            <consortium name="Ensembl"/>
        </authorList>
    </citation>
    <scope>IDENTIFICATION</scope>
</reference>
<dbReference type="CDD" id="cd11657">
    <property type="entry name" value="TIN2_N"/>
    <property type="match status" value="1"/>
</dbReference>
<dbReference type="AlphaFoldDB" id="A0A096MDN7"/>
<dbReference type="Proteomes" id="UP000028760">
    <property type="component" value="Unassembled WGS sequence"/>
</dbReference>
<dbReference type="Pfam" id="PF14973">
    <property type="entry name" value="TINF2_N"/>
    <property type="match status" value="1"/>
</dbReference>
<evidence type="ECO:0000313" key="3">
    <source>
        <dbReference type="Proteomes" id="UP000028760"/>
    </source>
</evidence>
<dbReference type="GO" id="GO:0016233">
    <property type="term" value="P:telomere capping"/>
    <property type="evidence" value="ECO:0007669"/>
    <property type="project" value="InterPro"/>
</dbReference>
<dbReference type="eggNOG" id="KOG1721">
    <property type="taxonomic scope" value="Eukaryota"/>
</dbReference>
<dbReference type="GO" id="GO:1904356">
    <property type="term" value="P:regulation of telomere maintenance via telomere lengthening"/>
    <property type="evidence" value="ECO:0007669"/>
    <property type="project" value="TreeGrafter"/>
</dbReference>
<evidence type="ECO:0000259" key="1">
    <source>
        <dbReference type="Pfam" id="PF14973"/>
    </source>
</evidence>
<evidence type="ECO:0000313" key="2">
    <source>
        <dbReference type="Ensembl" id="ENSPFOP00000029528.1"/>
    </source>
</evidence>
<accession>A0A096MDN7</accession>
<reference evidence="3" key="1">
    <citation type="submission" date="2013-10" db="EMBL/GenBank/DDBJ databases">
        <authorList>
            <person name="Schartl M."/>
            <person name="Warren W."/>
        </authorList>
    </citation>
    <scope>NUCLEOTIDE SEQUENCE [LARGE SCALE GENOMIC DNA]</scope>
    <source>
        <strain evidence="3">female</strain>
    </source>
</reference>
<organism evidence="2 3">
    <name type="scientific">Poecilia formosa</name>
    <name type="common">Amazon molly</name>
    <name type="synonym">Limia formosa</name>
    <dbReference type="NCBI Taxonomy" id="48698"/>
    <lineage>
        <taxon>Eukaryota</taxon>
        <taxon>Metazoa</taxon>
        <taxon>Chordata</taxon>
        <taxon>Craniata</taxon>
        <taxon>Vertebrata</taxon>
        <taxon>Euteleostomi</taxon>
        <taxon>Actinopterygii</taxon>
        <taxon>Neopterygii</taxon>
        <taxon>Teleostei</taxon>
        <taxon>Neoteleostei</taxon>
        <taxon>Acanthomorphata</taxon>
        <taxon>Ovalentaria</taxon>
        <taxon>Atherinomorphae</taxon>
        <taxon>Cyprinodontiformes</taxon>
        <taxon>Poeciliidae</taxon>
        <taxon>Poeciliinae</taxon>
        <taxon>Poecilia</taxon>
    </lineage>
</organism>